<proteinExistence type="predicted"/>
<comment type="caution">
    <text evidence="1">The sequence shown here is derived from an EMBL/GenBank/DDBJ whole genome shotgun (WGS) entry which is preliminary data.</text>
</comment>
<name>A0A812T6X9_9DINO</name>
<organism evidence="1 2">
    <name type="scientific">Symbiodinium necroappetens</name>
    <dbReference type="NCBI Taxonomy" id="1628268"/>
    <lineage>
        <taxon>Eukaryota</taxon>
        <taxon>Sar</taxon>
        <taxon>Alveolata</taxon>
        <taxon>Dinophyceae</taxon>
        <taxon>Suessiales</taxon>
        <taxon>Symbiodiniaceae</taxon>
        <taxon>Symbiodinium</taxon>
    </lineage>
</organism>
<dbReference type="OrthoDB" id="10379046at2759"/>
<evidence type="ECO:0000313" key="2">
    <source>
        <dbReference type="Proteomes" id="UP000601435"/>
    </source>
</evidence>
<protein>
    <submittedName>
        <fullName evidence="1">Uncharacterized protein</fullName>
    </submittedName>
</protein>
<dbReference type="EMBL" id="CAJNJA010023266">
    <property type="protein sequence ID" value="CAE7508675.1"/>
    <property type="molecule type" value="Genomic_DNA"/>
</dbReference>
<gene>
    <name evidence="1" type="ORF">SNEC2469_LOCUS14519</name>
</gene>
<accession>A0A812T6X9</accession>
<sequence>MQSGRYDWTGSTWNGPSANFTPQNAAIIGNVAVEGNYILTVMTTTDGLPTKLAYVHEYNAGTWEEVYSQVLGDPNVSSNDIQDADITSTGKAVAAVVTSDNRRILNFFEKGLDNLWGPTQTLVVNNARPDSAVSISETAAVSTGFQAPIPFRDVNITATGMILGCNTTGTTTTVPPYGYSYYSRYSRHFRRARCPKWCAAKPWWYWRCRHCGF</sequence>
<reference evidence="1" key="1">
    <citation type="submission" date="2021-02" db="EMBL/GenBank/DDBJ databases">
        <authorList>
            <person name="Dougan E. K."/>
            <person name="Rhodes N."/>
            <person name="Thang M."/>
            <person name="Chan C."/>
        </authorList>
    </citation>
    <scope>NUCLEOTIDE SEQUENCE</scope>
</reference>
<dbReference type="Proteomes" id="UP000601435">
    <property type="component" value="Unassembled WGS sequence"/>
</dbReference>
<keyword evidence="2" id="KW-1185">Reference proteome</keyword>
<evidence type="ECO:0000313" key="1">
    <source>
        <dbReference type="EMBL" id="CAE7508675.1"/>
    </source>
</evidence>
<dbReference type="AlphaFoldDB" id="A0A812T6X9"/>